<evidence type="ECO:0000313" key="2">
    <source>
        <dbReference type="Proteomes" id="UP000768646"/>
    </source>
</evidence>
<reference evidence="1 2" key="1">
    <citation type="journal article" date="2021" name="Commun. Biol.">
        <title>Genomic insights into the host specific adaptation of the Pneumocystis genus.</title>
        <authorList>
            <person name="Cisse O.H."/>
            <person name="Ma L."/>
            <person name="Dekker J.P."/>
            <person name="Khil P.P."/>
            <person name="Youn J.-H."/>
            <person name="Brenchley J.M."/>
            <person name="Blair R."/>
            <person name="Pahar B."/>
            <person name="Chabe M."/>
            <person name="Van Rompay K.K.A."/>
            <person name="Keesler R."/>
            <person name="Sukura A."/>
            <person name="Hirsch V."/>
            <person name="Kutty G."/>
            <person name="Liu Y."/>
            <person name="Peng L."/>
            <person name="Chen J."/>
            <person name="Song J."/>
            <person name="Weissenbacher-Lang C."/>
            <person name="Xu J."/>
            <person name="Upham N.S."/>
            <person name="Stajich J.E."/>
            <person name="Cuomo C.A."/>
            <person name="Cushion M.T."/>
            <person name="Kovacs J.A."/>
        </authorList>
    </citation>
    <scope>NUCLEOTIDE SEQUENCE [LARGE SCALE GENOMIC DNA]</scope>
    <source>
        <strain evidence="1 2">RABM</strain>
    </source>
</reference>
<dbReference type="EMBL" id="JABTEG010000020">
    <property type="protein sequence ID" value="KAG4303829.1"/>
    <property type="molecule type" value="Genomic_DNA"/>
</dbReference>
<accession>A0ACB7CFW5</accession>
<dbReference type="Proteomes" id="UP000768646">
    <property type="component" value="Unassembled WGS sequence"/>
</dbReference>
<evidence type="ECO:0000313" key="1">
    <source>
        <dbReference type="EMBL" id="KAG4303829.1"/>
    </source>
</evidence>
<gene>
    <name evidence="1" type="ORF">PORY_002758</name>
</gene>
<name>A0ACB7CFW5_9ASCO</name>
<proteinExistence type="predicted"/>
<protein>
    <submittedName>
        <fullName evidence="1">Uncharacterized protein</fullName>
    </submittedName>
</protein>
<keyword evidence="2" id="KW-1185">Reference proteome</keyword>
<organism evidence="1 2">
    <name type="scientific">Pneumocystis oryctolagi</name>
    <dbReference type="NCBI Taxonomy" id="42067"/>
    <lineage>
        <taxon>Eukaryota</taxon>
        <taxon>Fungi</taxon>
        <taxon>Dikarya</taxon>
        <taxon>Ascomycota</taxon>
        <taxon>Taphrinomycotina</taxon>
        <taxon>Pneumocystomycetes</taxon>
        <taxon>Pneumocystaceae</taxon>
        <taxon>Pneumocystis</taxon>
    </lineage>
</organism>
<comment type="caution">
    <text evidence="1">The sequence shown here is derived from an EMBL/GenBank/DDBJ whole genome shotgun (WGS) entry which is preliminary data.</text>
</comment>
<sequence length="198" mass="22954">MKKRMKRKNQENNKRKRVELKRNASLSLESTSSDLEETFVFSQKSLRPMKEVSTKFYLDGFVSLQDSTLKRIKLLVKSAKEDKYTDDHKFKTLLGSILTLEEEEHISDIYVLKDNISSFLSILTDHRIALENLIGIKSLDIFKYSEMRNEYDRETSLAKVAITNAVSNAFSQMKQNVDHKKMLRKLTKAVNLALLSVE</sequence>